<dbReference type="OrthoDB" id="1189688at2"/>
<dbReference type="RefSeq" id="WP_073084151.1">
    <property type="nucleotide sequence ID" value="NZ_FQWS01000001.1"/>
</dbReference>
<dbReference type="Proteomes" id="UP000184522">
    <property type="component" value="Unassembled WGS sequence"/>
</dbReference>
<dbReference type="EMBL" id="FQWS01000001">
    <property type="protein sequence ID" value="SHG87503.1"/>
    <property type="molecule type" value="Genomic_DNA"/>
</dbReference>
<sequence length="123" mass="13201">MNSNILKLKLKRVDPVKYALITTALTLTIMLIVFVPFLLIFSAIGIGAGSESFGAGAAILGGGIIGMLFGIIFYGVIIFVVTLIATSLLNFILKKTGGLDIDFEKVGFDFEAQQQSNQGRIEQ</sequence>
<accession>A0A1M5NEV3</accession>
<keyword evidence="3" id="KW-1185">Reference proteome</keyword>
<feature type="transmembrane region" description="Helical" evidence="1">
    <location>
        <begin position="20"/>
        <end position="46"/>
    </location>
</feature>
<protein>
    <recommendedName>
        <fullName evidence="4">DUF3566 domain-containing protein</fullName>
    </recommendedName>
</protein>
<organism evidence="2 3">
    <name type="scientific">Winogradskyella jejuensis</name>
    <dbReference type="NCBI Taxonomy" id="1089305"/>
    <lineage>
        <taxon>Bacteria</taxon>
        <taxon>Pseudomonadati</taxon>
        <taxon>Bacteroidota</taxon>
        <taxon>Flavobacteriia</taxon>
        <taxon>Flavobacteriales</taxon>
        <taxon>Flavobacteriaceae</taxon>
        <taxon>Winogradskyella</taxon>
    </lineage>
</organism>
<keyword evidence="1" id="KW-0472">Membrane</keyword>
<feature type="transmembrane region" description="Helical" evidence="1">
    <location>
        <begin position="58"/>
        <end position="85"/>
    </location>
</feature>
<evidence type="ECO:0000313" key="2">
    <source>
        <dbReference type="EMBL" id="SHG87503.1"/>
    </source>
</evidence>
<evidence type="ECO:0000313" key="3">
    <source>
        <dbReference type="Proteomes" id="UP000184522"/>
    </source>
</evidence>
<name>A0A1M5NEV3_9FLAO</name>
<reference evidence="3" key="1">
    <citation type="submission" date="2016-11" db="EMBL/GenBank/DDBJ databases">
        <authorList>
            <person name="Varghese N."/>
            <person name="Submissions S."/>
        </authorList>
    </citation>
    <scope>NUCLEOTIDE SEQUENCE [LARGE SCALE GENOMIC DNA]</scope>
    <source>
        <strain evidence="3">DSM 25330</strain>
    </source>
</reference>
<proteinExistence type="predicted"/>
<gene>
    <name evidence="2" type="ORF">SAMN05444148_1167</name>
</gene>
<keyword evidence="1" id="KW-0812">Transmembrane</keyword>
<evidence type="ECO:0008006" key="4">
    <source>
        <dbReference type="Google" id="ProtNLM"/>
    </source>
</evidence>
<keyword evidence="1" id="KW-1133">Transmembrane helix</keyword>
<evidence type="ECO:0000256" key="1">
    <source>
        <dbReference type="SAM" id="Phobius"/>
    </source>
</evidence>
<dbReference type="STRING" id="1089305.SAMN05444148_1167"/>
<dbReference type="AlphaFoldDB" id="A0A1M5NEV3"/>